<evidence type="ECO:0000313" key="2">
    <source>
        <dbReference type="Proteomes" id="UP000814033"/>
    </source>
</evidence>
<dbReference type="EMBL" id="MU276134">
    <property type="protein sequence ID" value="KAI0041255.1"/>
    <property type="molecule type" value="Genomic_DNA"/>
</dbReference>
<reference evidence="1" key="2">
    <citation type="journal article" date="2022" name="New Phytol.">
        <title>Evolutionary transition to the ectomycorrhizal habit in the genomes of a hyperdiverse lineage of mushroom-forming fungi.</title>
        <authorList>
            <person name="Looney B."/>
            <person name="Miyauchi S."/>
            <person name="Morin E."/>
            <person name="Drula E."/>
            <person name="Courty P.E."/>
            <person name="Kohler A."/>
            <person name="Kuo A."/>
            <person name="LaButti K."/>
            <person name="Pangilinan J."/>
            <person name="Lipzen A."/>
            <person name="Riley R."/>
            <person name="Andreopoulos W."/>
            <person name="He G."/>
            <person name="Johnson J."/>
            <person name="Nolan M."/>
            <person name="Tritt A."/>
            <person name="Barry K.W."/>
            <person name="Grigoriev I.V."/>
            <person name="Nagy L.G."/>
            <person name="Hibbett D."/>
            <person name="Henrissat B."/>
            <person name="Matheny P.B."/>
            <person name="Labbe J."/>
            <person name="Martin F.M."/>
        </authorList>
    </citation>
    <scope>NUCLEOTIDE SEQUENCE</scope>
    <source>
        <strain evidence="1">FP105234-sp</strain>
    </source>
</reference>
<proteinExistence type="predicted"/>
<evidence type="ECO:0000313" key="1">
    <source>
        <dbReference type="EMBL" id="KAI0041255.1"/>
    </source>
</evidence>
<reference evidence="1" key="1">
    <citation type="submission" date="2021-02" db="EMBL/GenBank/DDBJ databases">
        <authorList>
            <consortium name="DOE Joint Genome Institute"/>
            <person name="Ahrendt S."/>
            <person name="Looney B.P."/>
            <person name="Miyauchi S."/>
            <person name="Morin E."/>
            <person name="Drula E."/>
            <person name="Courty P.E."/>
            <person name="Chicoki N."/>
            <person name="Fauchery L."/>
            <person name="Kohler A."/>
            <person name="Kuo A."/>
            <person name="Labutti K."/>
            <person name="Pangilinan J."/>
            <person name="Lipzen A."/>
            <person name="Riley R."/>
            <person name="Andreopoulos W."/>
            <person name="He G."/>
            <person name="Johnson J."/>
            <person name="Barry K.W."/>
            <person name="Grigoriev I.V."/>
            <person name="Nagy L."/>
            <person name="Hibbett D."/>
            <person name="Henrissat B."/>
            <person name="Matheny P.B."/>
            <person name="Labbe J."/>
            <person name="Martin F."/>
        </authorList>
    </citation>
    <scope>NUCLEOTIDE SEQUENCE</scope>
    <source>
        <strain evidence="1">FP105234-sp</strain>
    </source>
</reference>
<sequence length="453" mass="50311">MKNSLHIQYKIELQASGMAEGPAARGLTVPEKLQRLRAYQASARESTFKELPFTPTLVGHFWRPRSSVTTLVSQIYEGDGLRVYVQQMPSAMRGIEERHWCLKLEAYHGLLAVDASQDLILVEKNDPGVNSSTLYFLSLSTGDPHPLAFVDSGRKLHKRANVEVFGDYCAAACWGPKRPCLTAWNWKTQSTDVNIYPPQPGPLFNFTFLDRSHIAVIARDILGILVYSLDPQQRKYRPTTFKLPHDINVGHTPTLASSTGVAGVDHPGIFHPGPSMRMLSLTFIAPPDDDEFVLNIPVDTLLARLRHRPAKVPWADWGPAGSRLAPRLLARPIVRSGLGSGMSMVMPAPDGRVAPDGAHFVVLSHFHPLRVAQARLRSASGLVEDATDTCPESLGGLHSATLPYVVEEFTMPWRGDRVDRPHKVIICEDQLFVIEESEDEDRIRLVKAWACTI</sequence>
<accession>A0ACB8RBB2</accession>
<gene>
    <name evidence="1" type="ORF">FA95DRAFT_1611158</name>
</gene>
<protein>
    <submittedName>
        <fullName evidence="1">Uncharacterized protein</fullName>
    </submittedName>
</protein>
<dbReference type="Proteomes" id="UP000814033">
    <property type="component" value="Unassembled WGS sequence"/>
</dbReference>
<comment type="caution">
    <text evidence="1">The sequence shown here is derived from an EMBL/GenBank/DDBJ whole genome shotgun (WGS) entry which is preliminary data.</text>
</comment>
<organism evidence="1 2">
    <name type="scientific">Auriscalpium vulgare</name>
    <dbReference type="NCBI Taxonomy" id="40419"/>
    <lineage>
        <taxon>Eukaryota</taxon>
        <taxon>Fungi</taxon>
        <taxon>Dikarya</taxon>
        <taxon>Basidiomycota</taxon>
        <taxon>Agaricomycotina</taxon>
        <taxon>Agaricomycetes</taxon>
        <taxon>Russulales</taxon>
        <taxon>Auriscalpiaceae</taxon>
        <taxon>Auriscalpium</taxon>
    </lineage>
</organism>
<keyword evidence="2" id="KW-1185">Reference proteome</keyword>
<name>A0ACB8RBB2_9AGAM</name>